<feature type="domain" description="Reverse transcriptase RNase H-like" evidence="7">
    <location>
        <begin position="3"/>
        <end position="50"/>
    </location>
</feature>
<evidence type="ECO:0000256" key="5">
    <source>
        <dbReference type="ARBA" id="ARBA00022801"/>
    </source>
</evidence>
<dbReference type="Proteomes" id="UP000251314">
    <property type="component" value="Unassembled WGS sequence"/>
</dbReference>
<organism evidence="13 14">
    <name type="scientific">Phytophthora cactorum</name>
    <dbReference type="NCBI Taxonomy" id="29920"/>
    <lineage>
        <taxon>Eukaryota</taxon>
        <taxon>Sar</taxon>
        <taxon>Stramenopiles</taxon>
        <taxon>Oomycota</taxon>
        <taxon>Peronosporomycetes</taxon>
        <taxon>Peronosporales</taxon>
        <taxon>Peronosporaceae</taxon>
        <taxon>Phytophthora</taxon>
    </lineage>
</organism>
<dbReference type="InterPro" id="IPR050951">
    <property type="entry name" value="Retrovirus_Pol_polyprotein"/>
</dbReference>
<evidence type="ECO:0000256" key="6">
    <source>
        <dbReference type="ARBA" id="ARBA00022918"/>
    </source>
</evidence>
<dbReference type="Proteomes" id="UP000735874">
    <property type="component" value="Unassembled WGS sequence"/>
</dbReference>
<evidence type="ECO:0000313" key="13">
    <source>
        <dbReference type="EMBL" id="RAW21984.1"/>
    </source>
</evidence>
<keyword evidence="3" id="KW-0540">Nuclease</keyword>
<reference evidence="12" key="2">
    <citation type="submission" date="2018-05" db="EMBL/GenBank/DDBJ databases">
        <title>Effector identification in a new, highly contiguous assembly of the strawberry crown rot pathogen Phytophthora cactorum.</title>
        <authorList>
            <person name="Armitage A.D."/>
            <person name="Nellist C.F."/>
            <person name="Bates H."/>
            <person name="Vickerstaff R.J."/>
            <person name="Harrison R.J."/>
        </authorList>
    </citation>
    <scope>NUCLEOTIDE SEQUENCE</scope>
    <source>
        <strain evidence="8">15-7</strain>
        <strain evidence="9">4032</strain>
        <strain evidence="10">4040</strain>
        <strain evidence="11">P415</strain>
        <strain evidence="12">P421</strain>
    </source>
</reference>
<proteinExistence type="predicted"/>
<evidence type="ECO:0000313" key="8">
    <source>
        <dbReference type="EMBL" id="KAG2856990.1"/>
    </source>
</evidence>
<dbReference type="Proteomes" id="UP000760860">
    <property type="component" value="Unassembled WGS sequence"/>
</dbReference>
<dbReference type="PANTHER" id="PTHR37984">
    <property type="entry name" value="PROTEIN CBG26694"/>
    <property type="match status" value="1"/>
</dbReference>
<dbReference type="GO" id="GO:0003964">
    <property type="term" value="F:RNA-directed DNA polymerase activity"/>
    <property type="evidence" value="ECO:0007669"/>
    <property type="project" value="UniProtKB-KW"/>
</dbReference>
<dbReference type="Proteomes" id="UP000697107">
    <property type="component" value="Unassembled WGS sequence"/>
</dbReference>
<protein>
    <recommendedName>
        <fullName evidence="7">Reverse transcriptase RNase H-like domain-containing protein</fullName>
    </recommendedName>
</protein>
<keyword evidence="1" id="KW-0808">Transferase</keyword>
<evidence type="ECO:0000313" key="10">
    <source>
        <dbReference type="EMBL" id="KAG2947729.1"/>
    </source>
</evidence>
<comment type="caution">
    <text evidence="13">The sequence shown here is derived from an EMBL/GenBank/DDBJ whole genome shotgun (WGS) entry which is preliminary data.</text>
</comment>
<dbReference type="EMBL" id="RCMV01000255">
    <property type="protein sequence ID" value="KAG3220610.1"/>
    <property type="molecule type" value="Genomic_DNA"/>
</dbReference>
<dbReference type="Proteomes" id="UP000774804">
    <property type="component" value="Unassembled WGS sequence"/>
</dbReference>
<dbReference type="Proteomes" id="UP000736787">
    <property type="component" value="Unassembled WGS sequence"/>
</dbReference>
<evidence type="ECO:0000313" key="9">
    <source>
        <dbReference type="EMBL" id="KAG2933370.1"/>
    </source>
</evidence>
<sequence length="168" mass="18924">MRYALIKFRVYLLGEQSFAVYTDHASLQTVMKSPHLWQRMDHWLSFFSEYNFVVLYTPGENNILADALSRRPDYDPREGLGYQVANVVDDEDDCAICIASGINPISATPTLPLGDEIIAAYDDDPTYANIVKYLRSPSDVALGTLSKPHVQPNRSVSTGWLLTDIQHQ</sequence>
<reference evidence="13 14" key="1">
    <citation type="submission" date="2018-01" db="EMBL/GenBank/DDBJ databases">
        <title>Draft genome of the strawberry crown rot pathogen Phytophthora cactorum.</title>
        <authorList>
            <person name="Armitage A.D."/>
            <person name="Lysoe E."/>
            <person name="Nellist C.F."/>
            <person name="Harrison R.J."/>
            <person name="Brurberg M.B."/>
        </authorList>
    </citation>
    <scope>NUCLEOTIDE SEQUENCE [LARGE SCALE GENOMIC DNA]</scope>
    <source>
        <strain evidence="13 14">10300</strain>
    </source>
</reference>
<evidence type="ECO:0000256" key="4">
    <source>
        <dbReference type="ARBA" id="ARBA00022759"/>
    </source>
</evidence>
<evidence type="ECO:0000256" key="3">
    <source>
        <dbReference type="ARBA" id="ARBA00022722"/>
    </source>
</evidence>
<dbReference type="OrthoDB" id="125434at2759"/>
<evidence type="ECO:0000259" key="7">
    <source>
        <dbReference type="Pfam" id="PF17917"/>
    </source>
</evidence>
<keyword evidence="4" id="KW-0255">Endonuclease</keyword>
<dbReference type="GO" id="GO:0016787">
    <property type="term" value="F:hydrolase activity"/>
    <property type="evidence" value="ECO:0007669"/>
    <property type="project" value="UniProtKB-KW"/>
</dbReference>
<dbReference type="InterPro" id="IPR043502">
    <property type="entry name" value="DNA/RNA_pol_sf"/>
</dbReference>
<dbReference type="EMBL" id="RCML01000140">
    <property type="protein sequence ID" value="KAG2989103.1"/>
    <property type="molecule type" value="Genomic_DNA"/>
</dbReference>
<accession>A0A329RBN2</accession>
<dbReference type="InterPro" id="IPR041373">
    <property type="entry name" value="RT_RNaseH"/>
</dbReference>
<dbReference type="EMBL" id="MJFZ01001475">
    <property type="protein sequence ID" value="RAW21984.1"/>
    <property type="molecule type" value="Genomic_DNA"/>
</dbReference>
<evidence type="ECO:0000256" key="1">
    <source>
        <dbReference type="ARBA" id="ARBA00022679"/>
    </source>
</evidence>
<keyword evidence="6" id="KW-0695">RNA-directed DNA polymerase</keyword>
<keyword evidence="14" id="KW-1185">Reference proteome</keyword>
<keyword evidence="5" id="KW-0378">Hydrolase</keyword>
<name>A0A329RBN2_9STRA</name>
<dbReference type="EMBL" id="RCMI01000115">
    <property type="protein sequence ID" value="KAG2933370.1"/>
    <property type="molecule type" value="Genomic_DNA"/>
</dbReference>
<dbReference type="EMBL" id="RCMG01000308">
    <property type="protein sequence ID" value="KAG2856990.1"/>
    <property type="molecule type" value="Genomic_DNA"/>
</dbReference>
<dbReference type="EMBL" id="RCMK01000126">
    <property type="protein sequence ID" value="KAG2947729.1"/>
    <property type="molecule type" value="Genomic_DNA"/>
</dbReference>
<keyword evidence="2" id="KW-0548">Nucleotidyltransferase</keyword>
<dbReference type="GO" id="GO:0004519">
    <property type="term" value="F:endonuclease activity"/>
    <property type="evidence" value="ECO:0007669"/>
    <property type="project" value="UniProtKB-KW"/>
</dbReference>
<evidence type="ECO:0000313" key="12">
    <source>
        <dbReference type="EMBL" id="KAG3220610.1"/>
    </source>
</evidence>
<evidence type="ECO:0000256" key="2">
    <source>
        <dbReference type="ARBA" id="ARBA00022695"/>
    </source>
</evidence>
<evidence type="ECO:0000313" key="11">
    <source>
        <dbReference type="EMBL" id="KAG2989103.1"/>
    </source>
</evidence>
<dbReference type="Pfam" id="PF17917">
    <property type="entry name" value="RT_RNaseH"/>
    <property type="match status" value="1"/>
</dbReference>
<dbReference type="PANTHER" id="PTHR37984:SF5">
    <property type="entry name" value="PROTEIN NYNRIN-LIKE"/>
    <property type="match status" value="1"/>
</dbReference>
<dbReference type="VEuPathDB" id="FungiDB:PC110_g21572"/>
<gene>
    <name evidence="13" type="ORF">PC110_g21572</name>
    <name evidence="8" type="ORF">PC113_g11086</name>
    <name evidence="9" type="ORF">PC115_g5527</name>
    <name evidence="10" type="ORF">PC117_g6591</name>
    <name evidence="11" type="ORF">PC118_g6363</name>
    <name evidence="12" type="ORF">PC129_g8633</name>
</gene>
<dbReference type="AlphaFoldDB" id="A0A329RBN2"/>
<evidence type="ECO:0000313" key="14">
    <source>
        <dbReference type="Proteomes" id="UP000251314"/>
    </source>
</evidence>
<dbReference type="SUPFAM" id="SSF56672">
    <property type="entry name" value="DNA/RNA polymerases"/>
    <property type="match status" value="1"/>
</dbReference>